<comment type="caution">
    <text evidence="4">The sequence shown here is derived from an EMBL/GenBank/DDBJ whole genome shotgun (WGS) entry which is preliminary data.</text>
</comment>
<proteinExistence type="inferred from homology"/>
<dbReference type="InterPro" id="IPR053932">
    <property type="entry name" value="GeBP-like_DBD"/>
</dbReference>
<organism evidence="4 5">
    <name type="scientific">Quillaja saponaria</name>
    <name type="common">Soap bark tree</name>
    <dbReference type="NCBI Taxonomy" id="32244"/>
    <lineage>
        <taxon>Eukaryota</taxon>
        <taxon>Viridiplantae</taxon>
        <taxon>Streptophyta</taxon>
        <taxon>Embryophyta</taxon>
        <taxon>Tracheophyta</taxon>
        <taxon>Spermatophyta</taxon>
        <taxon>Magnoliopsida</taxon>
        <taxon>eudicotyledons</taxon>
        <taxon>Gunneridae</taxon>
        <taxon>Pentapetalae</taxon>
        <taxon>rosids</taxon>
        <taxon>fabids</taxon>
        <taxon>Fabales</taxon>
        <taxon>Quillajaceae</taxon>
        <taxon>Quillaja</taxon>
    </lineage>
</organism>
<dbReference type="Proteomes" id="UP001163823">
    <property type="component" value="Chromosome 1"/>
</dbReference>
<dbReference type="PANTHER" id="PTHR31662:SF33">
    <property type="entry name" value="DNA-BINDING STOREKEEPER PROTEIN TRANSCRIPTIONAL REGULATOR-LIKE PROTEIN"/>
    <property type="match status" value="1"/>
</dbReference>
<feature type="compositionally biased region" description="Polar residues" evidence="2">
    <location>
        <begin position="93"/>
        <end position="103"/>
    </location>
</feature>
<dbReference type="GO" id="GO:0005634">
    <property type="term" value="C:nucleus"/>
    <property type="evidence" value="ECO:0007669"/>
    <property type="project" value="TreeGrafter"/>
</dbReference>
<feature type="domain" description="Glabrous enhancer-binding protein-like DBD" evidence="3">
    <location>
        <begin position="194"/>
        <end position="280"/>
    </location>
</feature>
<accession>A0AAD7QHH2</accession>
<evidence type="ECO:0000313" key="5">
    <source>
        <dbReference type="Proteomes" id="UP001163823"/>
    </source>
</evidence>
<feature type="region of interest" description="Disordered" evidence="2">
    <location>
        <begin position="1"/>
        <end position="36"/>
    </location>
</feature>
<feature type="compositionally biased region" description="Basic and acidic residues" evidence="2">
    <location>
        <begin position="141"/>
        <end position="152"/>
    </location>
</feature>
<dbReference type="AlphaFoldDB" id="A0AAD7QHH2"/>
<sequence length="470" mass="52849">MAKHRKGKQTPKKPAKKKDSEETQEKEATTSASLSALNVQRALATLASKTLFDPGPASTSSNPTKGPLKKGNSEENSESQRSWSPRLGITENGPVSTSYNSKKAQLKKGRREKNSESQWSPIIGSEGNGPALTSSNPTKGPLEKDRSEKNSESQRSGSPRIGSEGSGSQRVGQKGKDKVADQSNEYIQKLLKDEETQITLLISMKQYLKAKERFPFTNSVALQDFITNWLKQEVPVKELLDAILALKRRFKKMAQDLLERVGDPGTHERQAFDLANRLWGGQGTKGDLVPNMFLGTDYKFLLSSLKDYDMDFVAPHISDCPIETMYFIKKEDLEALEEQWMELRIEETGNCYKRADFISEQTKLILEAVDQNDNNGEKGKEEDGGGKQDLSAFPFLKEWLNPGMNIYSSWMPKLRENLIKGGLNLMGREKLKEMDNNWKKLLVEEGKLALKRNDLCKEQGRIWLEALKAI</sequence>
<feature type="region of interest" description="Disordered" evidence="2">
    <location>
        <begin position="50"/>
        <end position="180"/>
    </location>
</feature>
<feature type="compositionally biased region" description="Basic and acidic residues" evidence="2">
    <location>
        <begin position="17"/>
        <end position="28"/>
    </location>
</feature>
<dbReference type="EMBL" id="JARAOO010000001">
    <property type="protein sequence ID" value="KAJ7981626.1"/>
    <property type="molecule type" value="Genomic_DNA"/>
</dbReference>
<comment type="similarity">
    <text evidence="1">Belongs to the GeBP family.</text>
</comment>
<dbReference type="KEGG" id="qsa:O6P43_000864"/>
<dbReference type="InterPro" id="IPR007592">
    <property type="entry name" value="GEBP"/>
</dbReference>
<feature type="compositionally biased region" description="Basic residues" evidence="2">
    <location>
        <begin position="1"/>
        <end position="16"/>
    </location>
</feature>
<evidence type="ECO:0000313" key="4">
    <source>
        <dbReference type="EMBL" id="KAJ7981626.1"/>
    </source>
</evidence>
<keyword evidence="5" id="KW-1185">Reference proteome</keyword>
<evidence type="ECO:0000256" key="2">
    <source>
        <dbReference type="SAM" id="MobiDB-lite"/>
    </source>
</evidence>
<evidence type="ECO:0000256" key="1">
    <source>
        <dbReference type="ARBA" id="ARBA00010820"/>
    </source>
</evidence>
<dbReference type="Pfam" id="PF04504">
    <property type="entry name" value="GeBP-like_DBD"/>
    <property type="match status" value="1"/>
</dbReference>
<dbReference type="PANTHER" id="PTHR31662">
    <property type="entry name" value="BNAANNG10740D PROTEIN-RELATED"/>
    <property type="match status" value="1"/>
</dbReference>
<gene>
    <name evidence="4" type="ORF">O6P43_000864</name>
</gene>
<name>A0AAD7QHH2_QUISA</name>
<evidence type="ECO:0000259" key="3">
    <source>
        <dbReference type="Pfam" id="PF04504"/>
    </source>
</evidence>
<dbReference type="GO" id="GO:0006355">
    <property type="term" value="P:regulation of DNA-templated transcription"/>
    <property type="evidence" value="ECO:0007669"/>
    <property type="project" value="InterPro"/>
</dbReference>
<reference evidence="4 5" key="1">
    <citation type="journal article" date="2023" name="Science">
        <title>Elucidation of the pathway for biosynthesis of saponin adjuvants from the soapbark tree.</title>
        <authorList>
            <person name="Reed J."/>
            <person name="Orme A."/>
            <person name="El-Demerdash A."/>
            <person name="Owen C."/>
            <person name="Martin L.B.B."/>
            <person name="Misra R.C."/>
            <person name="Kikuchi S."/>
            <person name="Rejzek M."/>
            <person name="Martin A.C."/>
            <person name="Harkess A."/>
            <person name="Leebens-Mack J."/>
            <person name="Louveau T."/>
            <person name="Stephenson M.J."/>
            <person name="Osbourn A."/>
        </authorList>
    </citation>
    <scope>NUCLEOTIDE SEQUENCE [LARGE SCALE GENOMIC DNA]</scope>
    <source>
        <strain evidence="4">S10</strain>
    </source>
</reference>
<protein>
    <submittedName>
        <fullName evidence="4">Mediator-associated protein 1</fullName>
    </submittedName>
</protein>